<dbReference type="GO" id="GO:0050515">
    <property type="term" value="F:4-(cytidine 5'-diphospho)-2-C-methyl-D-erythritol kinase activity"/>
    <property type="evidence" value="ECO:0007669"/>
    <property type="project" value="UniProtKB-UniRule"/>
</dbReference>
<dbReference type="SUPFAM" id="SSF54211">
    <property type="entry name" value="Ribosomal protein S5 domain 2-like"/>
    <property type="match status" value="1"/>
</dbReference>
<evidence type="ECO:0000256" key="6">
    <source>
        <dbReference type="ARBA" id="ARBA00022777"/>
    </source>
</evidence>
<keyword evidence="7 9" id="KW-0067">ATP-binding</keyword>
<evidence type="ECO:0000313" key="12">
    <source>
        <dbReference type="EMBL" id="OPJ54802.1"/>
    </source>
</evidence>
<dbReference type="GO" id="GO:0019288">
    <property type="term" value="P:isopentenyl diphosphate biosynthetic process, methylerythritol 4-phosphate pathway"/>
    <property type="evidence" value="ECO:0007669"/>
    <property type="project" value="UniProtKB-UniRule"/>
</dbReference>
<keyword evidence="6 9" id="KW-0418">Kinase</keyword>
<dbReference type="Pfam" id="PF00288">
    <property type="entry name" value="GHMP_kinases_N"/>
    <property type="match status" value="1"/>
</dbReference>
<dbReference type="NCBIfam" id="NF011202">
    <property type="entry name" value="PRK14608.1"/>
    <property type="match status" value="1"/>
</dbReference>
<feature type="active site" evidence="9">
    <location>
        <position position="10"/>
    </location>
</feature>
<dbReference type="Proteomes" id="UP000190140">
    <property type="component" value="Unassembled WGS sequence"/>
</dbReference>
<dbReference type="Gene3D" id="3.30.230.10">
    <property type="match status" value="1"/>
</dbReference>
<dbReference type="InterPro" id="IPR020568">
    <property type="entry name" value="Ribosomal_Su5_D2-typ_SF"/>
</dbReference>
<feature type="active site" evidence="9">
    <location>
        <position position="136"/>
    </location>
</feature>
<proteinExistence type="inferred from homology"/>
<evidence type="ECO:0000256" key="8">
    <source>
        <dbReference type="ARBA" id="ARBA00032554"/>
    </source>
</evidence>
<feature type="binding site" evidence="9">
    <location>
        <begin position="94"/>
        <end position="104"/>
    </location>
    <ligand>
        <name>ATP</name>
        <dbReference type="ChEBI" id="CHEBI:30616"/>
    </ligand>
</feature>
<dbReference type="UniPathway" id="UPA00056">
    <property type="reaction ID" value="UER00094"/>
</dbReference>
<dbReference type="EC" id="2.7.1.148" evidence="2 9"/>
<reference evidence="12 13" key="1">
    <citation type="submission" date="2017-03" db="EMBL/GenBank/DDBJ databases">
        <title>Genome sequence of Clostridium thermoalcaliphilum DSM 7309.</title>
        <authorList>
            <person name="Poehlein A."/>
            <person name="Daniel R."/>
        </authorList>
    </citation>
    <scope>NUCLEOTIDE SEQUENCE [LARGE SCALE GENOMIC DNA]</scope>
    <source>
        <strain evidence="12 13">DSM 7309</strain>
    </source>
</reference>
<evidence type="ECO:0000256" key="9">
    <source>
        <dbReference type="HAMAP-Rule" id="MF_00061"/>
    </source>
</evidence>
<comment type="similarity">
    <text evidence="1 9">Belongs to the GHMP kinase family. IspE subfamily.</text>
</comment>
<dbReference type="PANTHER" id="PTHR43527:SF2">
    <property type="entry name" value="4-DIPHOSPHOCYTIDYL-2-C-METHYL-D-ERYTHRITOL KINASE, CHLOROPLASTIC"/>
    <property type="match status" value="1"/>
</dbReference>
<keyword evidence="9" id="KW-0414">Isoprene biosynthesis</keyword>
<evidence type="ECO:0000256" key="2">
    <source>
        <dbReference type="ARBA" id="ARBA00012052"/>
    </source>
</evidence>
<keyword evidence="5 9" id="KW-0547">Nucleotide-binding</keyword>
<dbReference type="InterPro" id="IPR036554">
    <property type="entry name" value="GHMP_kinase_C_sf"/>
</dbReference>
<dbReference type="PANTHER" id="PTHR43527">
    <property type="entry name" value="4-DIPHOSPHOCYTIDYL-2-C-METHYL-D-ERYTHRITOL KINASE, CHLOROPLASTIC"/>
    <property type="match status" value="1"/>
</dbReference>
<dbReference type="InterPro" id="IPR014721">
    <property type="entry name" value="Ribsml_uS5_D2-typ_fold_subgr"/>
</dbReference>
<evidence type="ECO:0000256" key="5">
    <source>
        <dbReference type="ARBA" id="ARBA00022741"/>
    </source>
</evidence>
<dbReference type="Gene3D" id="3.30.70.890">
    <property type="entry name" value="GHMP kinase, C-terminal domain"/>
    <property type="match status" value="1"/>
</dbReference>
<gene>
    <name evidence="9 12" type="primary">ispE</name>
    <name evidence="12" type="ORF">CLOTH_19210</name>
</gene>
<evidence type="ECO:0000259" key="10">
    <source>
        <dbReference type="Pfam" id="PF00288"/>
    </source>
</evidence>
<protein>
    <recommendedName>
        <fullName evidence="3 9">4-diphosphocytidyl-2-C-methyl-D-erythritol kinase</fullName>
        <shortName evidence="9">CMK</shortName>
        <ecNumber evidence="2 9">2.7.1.148</ecNumber>
    </recommendedName>
    <alternativeName>
        <fullName evidence="8 9">4-(cytidine-5'-diphospho)-2-C-methyl-D-erythritol kinase</fullName>
    </alternativeName>
</protein>
<sequence>MVIKLKSRAKINLSIDVVGKREDGYHLVEMIMQSIDLYDNIQIEEIKEDKIIIQSENKNVPLDESNIMYKAASLVKQKFNIKTGVKINLHKNIPVAAGMAGGSSNGAAVLVGLNNIWNLNLREDELMDLGLSLGADVPFCIMGGAALAQGIGEKLTKIKGLKDTHILICKPNIFVSTKDVYTNLDMSKVRKRPDTQMLLDYINKEDIKGLCTNMENVLESVTEKKYPVISEIKNKMIKYKALGSMMSGSGPTVFGIFDDYEKGQYAKENLKLIHEETYLVKPYGGGIEIER</sequence>
<dbReference type="PIRSF" id="PIRSF010376">
    <property type="entry name" value="IspE"/>
    <property type="match status" value="1"/>
</dbReference>
<dbReference type="RefSeq" id="WP_079413479.1">
    <property type="nucleotide sequence ID" value="NZ_MZGW01000011.1"/>
</dbReference>
<comment type="caution">
    <text evidence="12">The sequence shown here is derived from an EMBL/GenBank/DDBJ whole genome shotgun (WGS) entry which is preliminary data.</text>
</comment>
<dbReference type="STRING" id="29349.CLOTH_19210"/>
<comment type="catalytic activity">
    <reaction evidence="9">
        <text>4-CDP-2-C-methyl-D-erythritol + ATP = 4-CDP-2-C-methyl-D-erythritol 2-phosphate + ADP + H(+)</text>
        <dbReference type="Rhea" id="RHEA:18437"/>
        <dbReference type="ChEBI" id="CHEBI:15378"/>
        <dbReference type="ChEBI" id="CHEBI:30616"/>
        <dbReference type="ChEBI" id="CHEBI:57823"/>
        <dbReference type="ChEBI" id="CHEBI:57919"/>
        <dbReference type="ChEBI" id="CHEBI:456216"/>
        <dbReference type="EC" id="2.7.1.148"/>
    </reaction>
</comment>
<feature type="domain" description="GHMP kinase C-terminal" evidence="11">
    <location>
        <begin position="199"/>
        <end position="269"/>
    </location>
</feature>
<comment type="function">
    <text evidence="9">Catalyzes the phosphorylation of the position 2 hydroxy group of 4-diphosphocytidyl-2C-methyl-D-erythritol.</text>
</comment>
<evidence type="ECO:0000313" key="13">
    <source>
        <dbReference type="Proteomes" id="UP000190140"/>
    </source>
</evidence>
<feature type="domain" description="GHMP kinase N-terminal" evidence="10">
    <location>
        <begin position="66"/>
        <end position="144"/>
    </location>
</feature>
<keyword evidence="13" id="KW-1185">Reference proteome</keyword>
<dbReference type="PRINTS" id="PR00958">
    <property type="entry name" value="HOMSERKINASE"/>
</dbReference>
<dbReference type="Pfam" id="PF08544">
    <property type="entry name" value="GHMP_kinases_C"/>
    <property type="match status" value="1"/>
</dbReference>
<keyword evidence="4 9" id="KW-0808">Transferase</keyword>
<comment type="pathway">
    <text evidence="9">Isoprenoid biosynthesis; isopentenyl diphosphate biosynthesis via DXP pathway; isopentenyl diphosphate from 1-deoxy-D-xylulose 5-phosphate: step 3/6.</text>
</comment>
<dbReference type="AlphaFoldDB" id="A0A1V4I495"/>
<evidence type="ECO:0000256" key="7">
    <source>
        <dbReference type="ARBA" id="ARBA00022840"/>
    </source>
</evidence>
<name>A0A1V4I495_9FIRM</name>
<dbReference type="InterPro" id="IPR006204">
    <property type="entry name" value="GHMP_kinase_N_dom"/>
</dbReference>
<dbReference type="SUPFAM" id="SSF55060">
    <property type="entry name" value="GHMP Kinase, C-terminal domain"/>
    <property type="match status" value="1"/>
</dbReference>
<evidence type="ECO:0000256" key="4">
    <source>
        <dbReference type="ARBA" id="ARBA00022679"/>
    </source>
</evidence>
<dbReference type="HAMAP" id="MF_00061">
    <property type="entry name" value="IspE"/>
    <property type="match status" value="1"/>
</dbReference>
<dbReference type="InterPro" id="IPR013750">
    <property type="entry name" value="GHMP_kinase_C_dom"/>
</dbReference>
<dbReference type="NCBIfam" id="TIGR00154">
    <property type="entry name" value="ispE"/>
    <property type="match status" value="1"/>
</dbReference>
<dbReference type="GO" id="GO:0016114">
    <property type="term" value="P:terpenoid biosynthetic process"/>
    <property type="evidence" value="ECO:0007669"/>
    <property type="project" value="UniProtKB-UniRule"/>
</dbReference>
<accession>A0A1V4I495</accession>
<dbReference type="InterPro" id="IPR004424">
    <property type="entry name" value="IspE"/>
</dbReference>
<dbReference type="GO" id="GO:0005524">
    <property type="term" value="F:ATP binding"/>
    <property type="evidence" value="ECO:0007669"/>
    <property type="project" value="UniProtKB-UniRule"/>
</dbReference>
<evidence type="ECO:0000259" key="11">
    <source>
        <dbReference type="Pfam" id="PF08544"/>
    </source>
</evidence>
<evidence type="ECO:0000256" key="3">
    <source>
        <dbReference type="ARBA" id="ARBA00017473"/>
    </source>
</evidence>
<evidence type="ECO:0000256" key="1">
    <source>
        <dbReference type="ARBA" id="ARBA00009684"/>
    </source>
</evidence>
<organism evidence="12 13">
    <name type="scientific">Alkalithermobacter paradoxus</name>
    <dbReference type="NCBI Taxonomy" id="29349"/>
    <lineage>
        <taxon>Bacteria</taxon>
        <taxon>Bacillati</taxon>
        <taxon>Bacillota</taxon>
        <taxon>Clostridia</taxon>
        <taxon>Peptostreptococcales</taxon>
        <taxon>Tepidibacteraceae</taxon>
        <taxon>Alkalithermobacter</taxon>
    </lineage>
</organism>
<dbReference type="EMBL" id="MZGW01000011">
    <property type="protein sequence ID" value="OPJ54802.1"/>
    <property type="molecule type" value="Genomic_DNA"/>
</dbReference>